<sequence length="218" mass="24854">MFESSIIGSSAWDSDPVQDYGNKGLFFRVQFNCDDNILGEWFNLEESLKKEKPVAPFTPDASVKENAVALFTVNSYGKAKYVPSSRRKRDVLKRQKQIRKGTKDAWDSDPVQDYGNKGLFFRVQFNCDDNILDHDGLVFEELEFFDISDSFVYGILDNNTTSEWFNLEESPPEKEKPVAPFTPDASVKENAVALFTVNSYEVRKHCTAEVVSDLKMLC</sequence>
<keyword evidence="2" id="KW-1185">Reference proteome</keyword>
<reference evidence="1" key="1">
    <citation type="submission" date="2020-08" db="EMBL/GenBank/DDBJ databases">
        <title>Multicomponent nature underlies the extraordinary mechanical properties of spider dragline silk.</title>
        <authorList>
            <person name="Kono N."/>
            <person name="Nakamura H."/>
            <person name="Mori M."/>
            <person name="Yoshida Y."/>
            <person name="Ohtoshi R."/>
            <person name="Malay A.D."/>
            <person name="Moran D.A.P."/>
            <person name="Tomita M."/>
            <person name="Numata K."/>
            <person name="Arakawa K."/>
        </authorList>
    </citation>
    <scope>NUCLEOTIDE SEQUENCE</scope>
</reference>
<dbReference type="AlphaFoldDB" id="A0A8X6WP30"/>
<comment type="caution">
    <text evidence="1">The sequence shown here is derived from an EMBL/GenBank/DDBJ whole genome shotgun (WGS) entry which is preliminary data.</text>
</comment>
<dbReference type="EMBL" id="BMAV01000976">
    <property type="protein sequence ID" value="GFY38664.1"/>
    <property type="molecule type" value="Genomic_DNA"/>
</dbReference>
<organism evidence="1 2">
    <name type="scientific">Trichonephila inaurata madagascariensis</name>
    <dbReference type="NCBI Taxonomy" id="2747483"/>
    <lineage>
        <taxon>Eukaryota</taxon>
        <taxon>Metazoa</taxon>
        <taxon>Ecdysozoa</taxon>
        <taxon>Arthropoda</taxon>
        <taxon>Chelicerata</taxon>
        <taxon>Arachnida</taxon>
        <taxon>Araneae</taxon>
        <taxon>Araneomorphae</taxon>
        <taxon>Entelegynae</taxon>
        <taxon>Araneoidea</taxon>
        <taxon>Nephilidae</taxon>
        <taxon>Trichonephila</taxon>
        <taxon>Trichonephila inaurata</taxon>
    </lineage>
</organism>
<dbReference type="OrthoDB" id="6365484at2759"/>
<dbReference type="Proteomes" id="UP000886998">
    <property type="component" value="Unassembled WGS sequence"/>
</dbReference>
<evidence type="ECO:0000313" key="1">
    <source>
        <dbReference type="EMBL" id="GFY38664.1"/>
    </source>
</evidence>
<name>A0A8X6WP30_9ARAC</name>
<protein>
    <submittedName>
        <fullName evidence="1">Uncharacterized protein</fullName>
    </submittedName>
</protein>
<gene>
    <name evidence="1" type="ORF">TNIN_84341</name>
</gene>
<accession>A0A8X6WP30</accession>
<proteinExistence type="predicted"/>
<evidence type="ECO:0000313" key="2">
    <source>
        <dbReference type="Proteomes" id="UP000886998"/>
    </source>
</evidence>